<evidence type="ECO:0000313" key="1">
    <source>
        <dbReference type="EMBL" id="EXF73748.1"/>
    </source>
</evidence>
<dbReference type="EMBL" id="JARH01001047">
    <property type="protein sequence ID" value="EXF73748.1"/>
    <property type="molecule type" value="Genomic_DNA"/>
</dbReference>
<accession>A0A010RNN4</accession>
<comment type="caution">
    <text evidence="1">The sequence shown here is derived from an EMBL/GenBank/DDBJ whole genome shotgun (WGS) entry which is preliminary data.</text>
</comment>
<proteinExistence type="predicted"/>
<sequence length="142" mass="15572">MVLFRPHVFNLTSLEQAHMPVSNAIPHRLDGTAQQKPPSQPGPFKLAHAAVAQSMIPMNTQRIRPPAGFPPTAKPCLAHVLPPIPAGFLQYRRPARTSLLQCDSSKCWQEQHVGPCGHDGYHHTDKVSASDQESVLQSDISD</sequence>
<evidence type="ECO:0000313" key="2">
    <source>
        <dbReference type="Proteomes" id="UP000020467"/>
    </source>
</evidence>
<keyword evidence="2" id="KW-1185">Reference proteome</keyword>
<protein>
    <submittedName>
        <fullName evidence="1">Uncharacterized protein</fullName>
    </submittedName>
</protein>
<name>A0A010RNN4_9PEZI</name>
<dbReference type="Proteomes" id="UP000020467">
    <property type="component" value="Unassembled WGS sequence"/>
</dbReference>
<organism evidence="1 2">
    <name type="scientific">Colletotrichum fioriniae PJ7</name>
    <dbReference type="NCBI Taxonomy" id="1445577"/>
    <lineage>
        <taxon>Eukaryota</taxon>
        <taxon>Fungi</taxon>
        <taxon>Dikarya</taxon>
        <taxon>Ascomycota</taxon>
        <taxon>Pezizomycotina</taxon>
        <taxon>Sordariomycetes</taxon>
        <taxon>Hypocreomycetidae</taxon>
        <taxon>Glomerellales</taxon>
        <taxon>Glomerellaceae</taxon>
        <taxon>Colletotrichum</taxon>
        <taxon>Colletotrichum acutatum species complex</taxon>
    </lineage>
</organism>
<dbReference type="HOGENOM" id="CLU_1815652_0_0_1"/>
<gene>
    <name evidence="1" type="ORF">CFIO01_07376</name>
</gene>
<dbReference type="AlphaFoldDB" id="A0A010RNN4"/>
<dbReference type="KEGG" id="cfj:CFIO01_07376"/>
<reference evidence="1 2" key="1">
    <citation type="submission" date="2014-02" db="EMBL/GenBank/DDBJ databases">
        <title>The genome sequence of Colletotrichum fioriniae PJ7.</title>
        <authorList>
            <person name="Baroncelli R."/>
            <person name="Thon M.R."/>
        </authorList>
    </citation>
    <scope>NUCLEOTIDE SEQUENCE [LARGE SCALE GENOMIC DNA]</scope>
    <source>
        <strain evidence="1 2">PJ7</strain>
    </source>
</reference>